<dbReference type="AlphaFoldDB" id="A0A1Y5NCI5"/>
<protein>
    <submittedName>
        <fullName evidence="1">Uncharacterized protein</fullName>
    </submittedName>
</protein>
<proteinExistence type="predicted"/>
<dbReference type="RefSeq" id="WP_087581188.1">
    <property type="nucleotide sequence ID" value="NZ_NDYQ01000003.1"/>
</dbReference>
<evidence type="ECO:0000313" key="2">
    <source>
        <dbReference type="Proteomes" id="UP000195893"/>
    </source>
</evidence>
<sequence>MKETTKDTLITGLWENENSDGKSMLIGRIGANLNAVVVENPNYEEGGSQPKFLLYFFNGKQELAKKYNFSKKKERK</sequence>
<comment type="caution">
    <text evidence="1">The sequence shown here is derived from an EMBL/GenBank/DDBJ whole genome shotgun (WGS) entry which is preliminary data.</text>
</comment>
<dbReference type="EMBL" id="NDYQ01000003">
    <property type="protein sequence ID" value="OUT18591.1"/>
    <property type="molecule type" value="Genomic_DNA"/>
</dbReference>
<dbReference type="Proteomes" id="UP000195893">
    <property type="component" value="Unassembled WGS sequence"/>
</dbReference>
<evidence type="ECO:0000313" key="1">
    <source>
        <dbReference type="EMBL" id="OUT18591.1"/>
    </source>
</evidence>
<organism evidence="1 2">
    <name type="scientific">Campylobacter concisus</name>
    <dbReference type="NCBI Taxonomy" id="199"/>
    <lineage>
        <taxon>Bacteria</taxon>
        <taxon>Pseudomonadati</taxon>
        <taxon>Campylobacterota</taxon>
        <taxon>Epsilonproteobacteria</taxon>
        <taxon>Campylobacterales</taxon>
        <taxon>Campylobacteraceae</taxon>
        <taxon>Campylobacter</taxon>
    </lineage>
</organism>
<accession>A0A1Y5NCI5</accession>
<reference evidence="1 2" key="1">
    <citation type="submission" date="2017-04" db="EMBL/GenBank/DDBJ databases">
        <title>Complete genome of Campylobacter concisus ATCC 33237T and draft genomes for an additional eight well characterized C. concisus strains.</title>
        <authorList>
            <person name="Cornelius A.J."/>
            <person name="Miller W.G."/>
            <person name="Lastovica A.J."/>
            <person name="On S.L."/>
            <person name="French N.P."/>
            <person name="Vandenberg O."/>
            <person name="Biggs P.J."/>
        </authorList>
    </citation>
    <scope>NUCLEOTIDE SEQUENCE [LARGE SCALE GENOMIC DNA]</scope>
    <source>
        <strain evidence="1 2">Lasto127.99</strain>
    </source>
</reference>
<gene>
    <name evidence="1" type="ORF">B9N60_02770</name>
</gene>
<name>A0A1Y5NCI5_9BACT</name>